<organism evidence="1 2">
    <name type="scientific">Microbacterium binotii</name>
    <dbReference type="NCBI Taxonomy" id="462710"/>
    <lineage>
        <taxon>Bacteria</taxon>
        <taxon>Bacillati</taxon>
        <taxon>Actinomycetota</taxon>
        <taxon>Actinomycetes</taxon>
        <taxon>Micrococcales</taxon>
        <taxon>Microbacteriaceae</taxon>
        <taxon>Microbacterium</taxon>
    </lineage>
</organism>
<evidence type="ECO:0000313" key="2">
    <source>
        <dbReference type="Proteomes" id="UP001500274"/>
    </source>
</evidence>
<protein>
    <submittedName>
        <fullName evidence="1">DUF5996 family protein</fullName>
    </submittedName>
</protein>
<sequence>MLETRLPYEAWQPTKETLHRFVQVVGKLRLARSVRRNHWWNVPFHLTGTGITTRPMGSDPTFAVDFDFIDHRLSVVTSDGVRTSFSLPGLSVADFHARLVRALEGAGVDRAPILEATPFDLPDAARPFRDDTEHDAYDPASVTAYWRLLSDAGLVLEEFCGRFSGKTSPVHHFWHTFDIAATRFSDTVVPHTDQADSVTREAYSRGVVSSGFWFGDASVPEPAFYSYTSPEPAGIARRPLPEGAHWLDRGASHLAVYPLTRAQETGDPRKAALDFFEAAYLAGAELAGWDIARYACVDGVTDPLRAAVGG</sequence>
<accession>A0ABN3PCQ8</accession>
<dbReference type="RefSeq" id="WP_344228834.1">
    <property type="nucleotide sequence ID" value="NZ_BAAARI010000012.1"/>
</dbReference>
<gene>
    <name evidence="1" type="ORF">GCM10009862_18270</name>
</gene>
<name>A0ABN3PCQ8_9MICO</name>
<dbReference type="InterPro" id="IPR046038">
    <property type="entry name" value="DUF5996"/>
</dbReference>
<comment type="caution">
    <text evidence="1">The sequence shown here is derived from an EMBL/GenBank/DDBJ whole genome shotgun (WGS) entry which is preliminary data.</text>
</comment>
<evidence type="ECO:0000313" key="1">
    <source>
        <dbReference type="EMBL" id="GAA2579387.1"/>
    </source>
</evidence>
<dbReference type="Proteomes" id="UP001500274">
    <property type="component" value="Unassembled WGS sequence"/>
</dbReference>
<keyword evidence="2" id="KW-1185">Reference proteome</keyword>
<proteinExistence type="predicted"/>
<dbReference type="EMBL" id="BAAARI010000012">
    <property type="protein sequence ID" value="GAA2579387.1"/>
    <property type="molecule type" value="Genomic_DNA"/>
</dbReference>
<reference evidence="1 2" key="1">
    <citation type="journal article" date="2019" name="Int. J. Syst. Evol. Microbiol.">
        <title>The Global Catalogue of Microorganisms (GCM) 10K type strain sequencing project: providing services to taxonomists for standard genome sequencing and annotation.</title>
        <authorList>
            <consortium name="The Broad Institute Genomics Platform"/>
            <consortium name="The Broad Institute Genome Sequencing Center for Infectious Disease"/>
            <person name="Wu L."/>
            <person name="Ma J."/>
        </authorList>
    </citation>
    <scope>NUCLEOTIDE SEQUENCE [LARGE SCALE GENOMIC DNA]</scope>
    <source>
        <strain evidence="1 2">JCM 16365</strain>
    </source>
</reference>
<dbReference type="Pfam" id="PF19459">
    <property type="entry name" value="DUF5996"/>
    <property type="match status" value="1"/>
</dbReference>